<proteinExistence type="predicted"/>
<sequence length="55" mass="6046">MKNLEKALSIVELEERHEMSVAAPGEYTAADIGRCEGRCRGVIDEAIAEQENQIA</sequence>
<organism evidence="1 2">
    <name type="scientific">Sungkyunkwania multivorans</name>
    <dbReference type="NCBI Taxonomy" id="1173618"/>
    <lineage>
        <taxon>Bacteria</taxon>
        <taxon>Pseudomonadati</taxon>
        <taxon>Bacteroidota</taxon>
        <taxon>Flavobacteriia</taxon>
        <taxon>Flavobacteriales</taxon>
        <taxon>Flavobacteriaceae</taxon>
        <taxon>Sungkyunkwania</taxon>
    </lineage>
</organism>
<dbReference type="RefSeq" id="WP_386404631.1">
    <property type="nucleotide sequence ID" value="NZ_JBHTJH010000004.1"/>
</dbReference>
<accession>A0ABW3CY13</accession>
<keyword evidence="2" id="KW-1185">Reference proteome</keyword>
<evidence type="ECO:0000313" key="2">
    <source>
        <dbReference type="Proteomes" id="UP001596978"/>
    </source>
</evidence>
<comment type="caution">
    <text evidence="1">The sequence shown here is derived from an EMBL/GenBank/DDBJ whole genome shotgun (WGS) entry which is preliminary data.</text>
</comment>
<evidence type="ECO:0000313" key="1">
    <source>
        <dbReference type="EMBL" id="MFD0861498.1"/>
    </source>
</evidence>
<dbReference type="EMBL" id="JBHTJH010000004">
    <property type="protein sequence ID" value="MFD0861498.1"/>
    <property type="molecule type" value="Genomic_DNA"/>
</dbReference>
<protein>
    <submittedName>
        <fullName evidence="1">Uncharacterized protein</fullName>
    </submittedName>
</protein>
<name>A0ABW3CY13_9FLAO</name>
<dbReference type="Proteomes" id="UP001596978">
    <property type="component" value="Unassembled WGS sequence"/>
</dbReference>
<gene>
    <name evidence="1" type="ORF">ACFQ1M_04715</name>
</gene>
<reference evidence="2" key="1">
    <citation type="journal article" date="2019" name="Int. J. Syst. Evol. Microbiol.">
        <title>The Global Catalogue of Microorganisms (GCM) 10K type strain sequencing project: providing services to taxonomists for standard genome sequencing and annotation.</title>
        <authorList>
            <consortium name="The Broad Institute Genomics Platform"/>
            <consortium name="The Broad Institute Genome Sequencing Center for Infectious Disease"/>
            <person name="Wu L."/>
            <person name="Ma J."/>
        </authorList>
    </citation>
    <scope>NUCLEOTIDE SEQUENCE [LARGE SCALE GENOMIC DNA]</scope>
    <source>
        <strain evidence="2">CCUG 62952</strain>
    </source>
</reference>